<dbReference type="Proteomes" id="UP001642540">
    <property type="component" value="Unassembled WGS sequence"/>
</dbReference>
<feature type="domain" description="Cilia- and flagella-associated protein 61 N-terminal" evidence="3">
    <location>
        <begin position="47"/>
        <end position="299"/>
    </location>
</feature>
<dbReference type="InterPro" id="IPR023753">
    <property type="entry name" value="FAD/NAD-binding_dom"/>
</dbReference>
<organism evidence="5 6">
    <name type="scientific">Orchesella dallaii</name>
    <dbReference type="NCBI Taxonomy" id="48710"/>
    <lineage>
        <taxon>Eukaryota</taxon>
        <taxon>Metazoa</taxon>
        <taxon>Ecdysozoa</taxon>
        <taxon>Arthropoda</taxon>
        <taxon>Hexapoda</taxon>
        <taxon>Collembola</taxon>
        <taxon>Entomobryomorpha</taxon>
        <taxon>Entomobryoidea</taxon>
        <taxon>Orchesellidae</taxon>
        <taxon>Orchesellinae</taxon>
        <taxon>Orchesella</taxon>
    </lineage>
</organism>
<feature type="domain" description="FAD/NAD(P)-binding" evidence="2">
    <location>
        <begin position="1121"/>
        <end position="1384"/>
    </location>
</feature>
<evidence type="ECO:0008006" key="7">
    <source>
        <dbReference type="Google" id="ProtNLM"/>
    </source>
</evidence>
<dbReference type="Pfam" id="PF23150">
    <property type="entry name" value="CFAP61_dimer"/>
    <property type="match status" value="1"/>
</dbReference>
<name>A0ABP1PWC0_9HEXA</name>
<feature type="region of interest" description="Disordered" evidence="1">
    <location>
        <begin position="401"/>
        <end position="461"/>
    </location>
</feature>
<feature type="region of interest" description="Disordered" evidence="1">
    <location>
        <begin position="1"/>
        <end position="20"/>
    </location>
</feature>
<feature type="compositionally biased region" description="Low complexity" evidence="1">
    <location>
        <begin position="591"/>
        <end position="601"/>
    </location>
</feature>
<feature type="compositionally biased region" description="Basic and acidic residues" evidence="1">
    <location>
        <begin position="1"/>
        <end position="15"/>
    </location>
</feature>
<protein>
    <recommendedName>
        <fullName evidence="7">Cilia- and flagella-associated protein 61 N-terminal domain-containing protein</fullName>
    </recommendedName>
</protein>
<evidence type="ECO:0000313" key="6">
    <source>
        <dbReference type="Proteomes" id="UP001642540"/>
    </source>
</evidence>
<reference evidence="5 6" key="1">
    <citation type="submission" date="2024-08" db="EMBL/GenBank/DDBJ databases">
        <authorList>
            <person name="Cucini C."/>
            <person name="Frati F."/>
        </authorList>
    </citation>
    <scope>NUCLEOTIDE SEQUENCE [LARGE SCALE GENOMIC DNA]</scope>
</reference>
<gene>
    <name evidence="5" type="ORF">ODALV1_LOCUS2528</name>
</gene>
<dbReference type="SUPFAM" id="SSF51905">
    <property type="entry name" value="FAD/NAD(P)-binding domain"/>
    <property type="match status" value="1"/>
</dbReference>
<dbReference type="InterPro" id="IPR038884">
    <property type="entry name" value="CFAP61"/>
</dbReference>
<feature type="compositionally biased region" description="Acidic residues" evidence="1">
    <location>
        <begin position="500"/>
        <end position="515"/>
    </location>
</feature>
<sequence length="1598" mass="182127">MEFRENSIESDHEPGHAAGFTIPGLEGEDDDIHNTLYELTQLQEYTARKVVADDIQAIRKLLKDEDYNQFKFEDPIILFETCCFSIAVSDVIESDRLVAAAFFDDKPATSHLMKNSKKWKNQHEMKNMTPINTMHMRLFVCNPEVAEDVCLTEIISNAFSSCSHMDYIIVEMGDMYYTGPYAFSPLVREIVIAPIPRQKRKIIVYKKDLLMPHLLVREGREHDLDDLVPLLPLDTATIDAQFGKSNLSDIIAMSDKANQSMVAEWKNEAVGIISVSADIDYELLNKFFHLEPFHGLHKPHPYDEVYIDDDTTKPVVDVEFDGLFKEAERNFTTRGMRIYRQEEATPHHPYDVELVKEFSMCDDVMSENDSSVADKLDEKIPRPHQFTTKVSEDIILYGLRTRSPNDDMTNSETPNSRSKSMVTIPPSNYDGDTLLEEIDLEGEDEEEEDNEEGEGLEEEDEQAQIIDGDDLVMPPSTKQIVVEAAKTELEGEGVVMEGGERDEMEGEEGQGEGSEEGLNNEGGVEGIGLSISKSIQELGEETQEGEEASGLELIPAPKDKHMLEITAGDDEGGGGGGDHDNASPPHHARSNSESASVSDVSGFLEASASKTDLEEDAPPNQPVVAFLVESRKLQSKSHFDQKSIVQLQQLSPEVRRRLSEDTLYVGKRLPPRNFDQKVELFKKVWDVYNMIQDDGMTLEQAKDMLSPADIDALEEAQLTTTGSLLKFITALLPDESKYPLQRPFAKGKSIFRGIANALAIKLFNNGKKYICRNADMFRDIFRTFPNREYLIVAVPVGVREPAWLDNFVRVIPKAESSYPRDLFLLHKCVITSKLRVRRARERDLSSIKNFVSTLLEKDKIFKDYLQSFSKPNESIGPRMNCYVAEVKNYEGLPVVGLAMVSTEGEALQYLVNYDLEKHTYFSAHDENAFGYMHHFILNPIFQRHGRLFLKEVMRLEEKACLFHRVYQKSVKNEMVEHQSILNNMEDWVPLMPRKKIHYDDLNMNDTYDDERQPPTYVQDTSDPYALIHTAKKFVLEPKIALTKRIVFVGASTTTISCLEKLISSTFRSFKHLAVIDPFGLPGGLPPDPVRNEFFSVRNGGTKMSYDSDSEWVQRLGIHLWVQVVIGRVTSIVKDSKYVVVNSEYIVPYDKLILAPGQQFQRLDCPEPEINDPNFMAFKKNTATHELQDSKNLKFNRDFPKPKNVFMINNEVEADIALEFLKMYKTFMKKKKVLVFGGGLTTYACVKALLAFGITADKIVMIGPPEGALEWEKKQGYTLSSKVRNPMVKELRKLGVYMMDNYEFSHWETCSISGLVKRSHFKSLTERDAHISFSTFALFCYRYRRVDDGIVSALSEAYLLYQDGIVIDGNFKTNDAHIYAAGPAASYQKILLADRQNHIYYQSEEIGYKLAEFLIESSGVEGGGQGKLEDFNVIRFNKPLIRAIKLPGDWYYLYLRSPGSHARCSDFHGTSCQETCECTTEVVTGSVNYDEDPTQRFFKVRLDDRSRIVSLECMSKMQFSFSNLSALYGQHETLLNKMMERLEKGETTCLYDHFCHSWFALFCIDEWDNFVQELNDLYKEHVFYKPKHSNIHIEIIIQN</sequence>
<evidence type="ECO:0000313" key="5">
    <source>
        <dbReference type="EMBL" id="CAL8073178.1"/>
    </source>
</evidence>
<dbReference type="InterPro" id="IPR036188">
    <property type="entry name" value="FAD/NAD-bd_sf"/>
</dbReference>
<feature type="domain" description="CFAP61 dimerisation" evidence="4">
    <location>
        <begin position="1434"/>
        <end position="1560"/>
    </location>
</feature>
<dbReference type="EMBL" id="CAXLJM020000007">
    <property type="protein sequence ID" value="CAL8073178.1"/>
    <property type="molecule type" value="Genomic_DNA"/>
</dbReference>
<dbReference type="PANTHER" id="PTHR21178:SF8">
    <property type="entry name" value="CILIA- AND FLAGELLA-ASSOCIATED PROTEIN 61"/>
    <property type="match status" value="1"/>
</dbReference>
<evidence type="ECO:0000256" key="1">
    <source>
        <dbReference type="SAM" id="MobiDB-lite"/>
    </source>
</evidence>
<evidence type="ECO:0000259" key="2">
    <source>
        <dbReference type="Pfam" id="PF07992"/>
    </source>
</evidence>
<feature type="region of interest" description="Disordered" evidence="1">
    <location>
        <begin position="485"/>
        <end position="601"/>
    </location>
</feature>
<proteinExistence type="predicted"/>
<feature type="compositionally biased region" description="Polar residues" evidence="1">
    <location>
        <begin position="406"/>
        <end position="421"/>
    </location>
</feature>
<evidence type="ECO:0000259" key="4">
    <source>
        <dbReference type="Pfam" id="PF23150"/>
    </source>
</evidence>
<accession>A0ABP1PWC0</accession>
<dbReference type="Gene3D" id="3.50.50.60">
    <property type="entry name" value="FAD/NAD(P)-binding domain"/>
    <property type="match status" value="2"/>
</dbReference>
<keyword evidence="6" id="KW-1185">Reference proteome</keyword>
<dbReference type="InterPro" id="IPR056299">
    <property type="entry name" value="CFAP61_dimer"/>
</dbReference>
<dbReference type="Pfam" id="PF16092">
    <property type="entry name" value="CFAP61_N"/>
    <property type="match status" value="1"/>
</dbReference>
<comment type="caution">
    <text evidence="5">The sequence shown here is derived from an EMBL/GenBank/DDBJ whole genome shotgun (WGS) entry which is preliminary data.</text>
</comment>
<dbReference type="Pfam" id="PF07992">
    <property type="entry name" value="Pyr_redox_2"/>
    <property type="match status" value="1"/>
</dbReference>
<dbReference type="PANTHER" id="PTHR21178">
    <property type="entry name" value="CILIA- AND FLAGELLA-ASSOCIATED PROTEIN 61"/>
    <property type="match status" value="1"/>
</dbReference>
<evidence type="ECO:0000259" key="3">
    <source>
        <dbReference type="Pfam" id="PF16092"/>
    </source>
</evidence>
<dbReference type="InterPro" id="IPR032151">
    <property type="entry name" value="CFAP61_N"/>
</dbReference>
<feature type="compositionally biased region" description="Acidic residues" evidence="1">
    <location>
        <begin position="433"/>
        <end position="461"/>
    </location>
</feature>
<feature type="compositionally biased region" description="Acidic residues" evidence="1">
    <location>
        <begin position="538"/>
        <end position="549"/>
    </location>
</feature>